<dbReference type="RefSeq" id="WP_163146054.1">
    <property type="nucleotide sequence ID" value="NZ_CP044455.1"/>
</dbReference>
<proteinExistence type="predicted"/>
<dbReference type="InterPro" id="IPR008912">
    <property type="entry name" value="Uncharacterised_CoxE"/>
</dbReference>
<dbReference type="InterPro" id="IPR036465">
    <property type="entry name" value="vWFA_dom_sf"/>
</dbReference>
<dbReference type="GO" id="GO:0005829">
    <property type="term" value="C:cytosol"/>
    <property type="evidence" value="ECO:0007669"/>
    <property type="project" value="TreeGrafter"/>
</dbReference>
<accession>A0A6C0Y3Q6</accession>
<protein>
    <submittedName>
        <fullName evidence="1">VWA domain-containing protein</fullName>
    </submittedName>
</protein>
<sequence length="487" mass="56261">MSRLDLQQHQRQHTALEQLTGQLYQELADSSLKHWLDDQKVSQHLDDKVRAWAYQAKSSLDQQHPYREVQQQLEHWLAQPSINSAEFQQMQVQYQDFQAQLGLPDLSPFWTQSATFSAGQRELQAQLLTEKWQRKLTEAIAHWEFEQLALQRDAFLDEIRDFLSQMQRLAKYKDATGIETGIFIDYSRGQLQPQDIQQFEQWASYLQDDRELQALCQKIGSAQPAHYPRQAVQQHRPEQELELLEQHWHEEITGIQLAQDLNLALPSELALLADPDLALLFDLKYLESNLMSFNLQGQHSSRVIQDQTARHKRLGQKGPMILCLDTSGSMHGQPELIAKAMSLYLAIQAMKAKRPMYLINFSTQLTSLNLLEGYSLDDLIHFLSQSFHGGTDVIPAIEHALSMLAQPNFHNADVLVVSDFIMGQLPTELMAQVEQQKQQGTGFYAVAIGNFRFEHLNQGLFDHQWIYQSKERKVRYLPSNRSDRVSK</sequence>
<evidence type="ECO:0000313" key="2">
    <source>
        <dbReference type="Proteomes" id="UP000503440"/>
    </source>
</evidence>
<organism evidence="1 2">
    <name type="scientific">Acinetobacter indicus</name>
    <dbReference type="NCBI Taxonomy" id="756892"/>
    <lineage>
        <taxon>Bacteria</taxon>
        <taxon>Pseudomonadati</taxon>
        <taxon>Pseudomonadota</taxon>
        <taxon>Gammaproteobacteria</taxon>
        <taxon>Moraxellales</taxon>
        <taxon>Moraxellaceae</taxon>
        <taxon>Acinetobacter</taxon>
    </lineage>
</organism>
<evidence type="ECO:0000313" key="1">
    <source>
        <dbReference type="EMBL" id="QIC70867.1"/>
    </source>
</evidence>
<dbReference type="SUPFAM" id="SSF53300">
    <property type="entry name" value="vWA-like"/>
    <property type="match status" value="1"/>
</dbReference>
<dbReference type="Gene3D" id="3.40.50.410">
    <property type="entry name" value="von Willebrand factor, type A domain"/>
    <property type="match status" value="1"/>
</dbReference>
<gene>
    <name evidence="1" type="ORF">FSC09_10805</name>
</gene>
<dbReference type="Proteomes" id="UP000503440">
    <property type="component" value="Chromosome"/>
</dbReference>
<dbReference type="PANTHER" id="PTHR36846:SF1">
    <property type="entry name" value="PROTEIN VIAA"/>
    <property type="match status" value="1"/>
</dbReference>
<dbReference type="Pfam" id="PF05762">
    <property type="entry name" value="VWA_CoxE"/>
    <property type="match status" value="1"/>
</dbReference>
<name>A0A6C0Y3Q6_9GAMM</name>
<dbReference type="PANTHER" id="PTHR36846">
    <property type="entry name" value="PROTEIN VIAA"/>
    <property type="match status" value="1"/>
</dbReference>
<dbReference type="EMBL" id="CP044455">
    <property type="protein sequence ID" value="QIC70867.1"/>
    <property type="molecule type" value="Genomic_DNA"/>
</dbReference>
<dbReference type="AlphaFoldDB" id="A0A6C0Y3Q6"/>
<reference evidence="1 2" key="1">
    <citation type="submission" date="2019-09" db="EMBL/GenBank/DDBJ databases">
        <title>Non-baumannii Acinetobacter spp. carrying blaNDM-1 isolated in China.</title>
        <authorList>
            <person name="Cui C."/>
            <person name="Chen C."/>
            <person name="Sun J."/>
            <person name="Liu Y."/>
        </authorList>
    </citation>
    <scope>NUCLEOTIDE SEQUENCE [LARGE SCALE GENOMIC DNA]</scope>
    <source>
        <strain evidence="1 2">B18</strain>
    </source>
</reference>